<comment type="caution">
    <text evidence="2">The sequence shown here is derived from an EMBL/GenBank/DDBJ whole genome shotgun (WGS) entry which is preliminary data.</text>
</comment>
<name>A0ABN3JC41_9ACTN</name>
<dbReference type="EMBL" id="BAAASE010000017">
    <property type="protein sequence ID" value="GAA2426769.1"/>
    <property type="molecule type" value="Genomic_DNA"/>
</dbReference>
<protein>
    <submittedName>
        <fullName evidence="2">Uncharacterized protein</fullName>
    </submittedName>
</protein>
<dbReference type="Proteomes" id="UP001499986">
    <property type="component" value="Unassembled WGS sequence"/>
</dbReference>
<organism evidence="2 3">
    <name type="scientific">Streptomyces coeruleofuscus</name>
    <dbReference type="NCBI Taxonomy" id="66879"/>
    <lineage>
        <taxon>Bacteria</taxon>
        <taxon>Bacillati</taxon>
        <taxon>Actinomycetota</taxon>
        <taxon>Actinomycetes</taxon>
        <taxon>Kitasatosporales</taxon>
        <taxon>Streptomycetaceae</taxon>
        <taxon>Streptomyces</taxon>
    </lineage>
</organism>
<sequence length="192" mass="20167">MDSTVVAALIAAPTAIIAATAAYAAGRAQARGAHQGPVDAVRREHQRDAYAAFAKAARAFQASTHPQDGVVIRAAGQDPSQLIGRAGARAAELRSKADNRPLKDAYIVVELEGPKHVAELAESVVSHAASVLNIVCHPLLPLARMLSLSGHGAPHHLRLPPLSEIVPRHVALTNVVEAFVVGARDHLNGRSR</sequence>
<evidence type="ECO:0000313" key="2">
    <source>
        <dbReference type="EMBL" id="GAA2426769.1"/>
    </source>
</evidence>
<evidence type="ECO:0000256" key="1">
    <source>
        <dbReference type="SAM" id="SignalP"/>
    </source>
</evidence>
<reference evidence="2 3" key="1">
    <citation type="journal article" date="2019" name="Int. J. Syst. Evol. Microbiol.">
        <title>The Global Catalogue of Microorganisms (GCM) 10K type strain sequencing project: providing services to taxonomists for standard genome sequencing and annotation.</title>
        <authorList>
            <consortium name="The Broad Institute Genomics Platform"/>
            <consortium name="The Broad Institute Genome Sequencing Center for Infectious Disease"/>
            <person name="Wu L."/>
            <person name="Ma J."/>
        </authorList>
    </citation>
    <scope>NUCLEOTIDE SEQUENCE [LARGE SCALE GENOMIC DNA]</scope>
    <source>
        <strain evidence="2 3">JCM 4358</strain>
    </source>
</reference>
<feature type="chain" id="PRO_5047159241" evidence="1">
    <location>
        <begin position="25"/>
        <end position="192"/>
    </location>
</feature>
<gene>
    <name evidence="2" type="ORF">GCM10010255_81440</name>
</gene>
<dbReference type="RefSeq" id="WP_086843345.1">
    <property type="nucleotide sequence ID" value="NZ_BAAASE010000017.1"/>
</dbReference>
<proteinExistence type="predicted"/>
<feature type="signal peptide" evidence="1">
    <location>
        <begin position="1"/>
        <end position="24"/>
    </location>
</feature>
<evidence type="ECO:0000313" key="3">
    <source>
        <dbReference type="Proteomes" id="UP001499986"/>
    </source>
</evidence>
<keyword evidence="3" id="KW-1185">Reference proteome</keyword>
<accession>A0ABN3JC41</accession>
<keyword evidence="1" id="KW-0732">Signal</keyword>